<dbReference type="OrthoDB" id="274828at2759"/>
<dbReference type="Pfam" id="PF10236">
    <property type="entry name" value="DAP3"/>
    <property type="match status" value="1"/>
</dbReference>
<dbReference type="AlphaFoldDB" id="A0A0M8N472"/>
<evidence type="ECO:0000313" key="9">
    <source>
        <dbReference type="Proteomes" id="UP000053831"/>
    </source>
</evidence>
<evidence type="ECO:0000256" key="7">
    <source>
        <dbReference type="ARBA" id="ARBA00035140"/>
    </source>
</evidence>
<dbReference type="PANTHER" id="PTHR12810:SF0">
    <property type="entry name" value="SMALL RIBOSOMAL SUBUNIT PROTEIN MS29"/>
    <property type="match status" value="1"/>
</dbReference>
<gene>
    <name evidence="8" type="ORF">ESCO_000832</name>
</gene>
<comment type="subcellular location">
    <subcellularLocation>
        <location evidence="1">Mitochondrion</location>
    </subcellularLocation>
</comment>
<name>A0A0M8N472_ESCWE</name>
<dbReference type="GO" id="GO:0003735">
    <property type="term" value="F:structural constituent of ribosome"/>
    <property type="evidence" value="ECO:0007669"/>
    <property type="project" value="TreeGrafter"/>
</dbReference>
<comment type="caution">
    <text evidence="8">The sequence shown here is derived from an EMBL/GenBank/DDBJ whole genome shotgun (WGS) entry which is preliminary data.</text>
</comment>
<dbReference type="Proteomes" id="UP000053831">
    <property type="component" value="Unassembled WGS sequence"/>
</dbReference>
<keyword evidence="9" id="KW-1185">Reference proteome</keyword>
<proteinExistence type="inferred from homology"/>
<keyword evidence="3" id="KW-0809">Transit peptide</keyword>
<evidence type="ECO:0000256" key="2">
    <source>
        <dbReference type="ARBA" id="ARBA00009863"/>
    </source>
</evidence>
<keyword evidence="4 8" id="KW-0689">Ribosomal protein</keyword>
<accession>A0A0M8N472</accession>
<evidence type="ECO:0000256" key="3">
    <source>
        <dbReference type="ARBA" id="ARBA00022946"/>
    </source>
</evidence>
<protein>
    <recommendedName>
        <fullName evidence="7">Small ribosomal subunit protein mS29</fullName>
    </recommendedName>
</protein>
<sequence length="460" mass="50256">MASSAHSLRSLMRPSLPAALRHSQPALAVAPFSTGAPLAATAAAPPIRSRSDLPKQVKKTYKKKVNIVPVKKPNPGERKAFRKRIQLSNNSALPVAGLDALAPETMARAESSGKMFAIPDKVVDQLRALEAFKTTQTWNLFRRPHVLARKETVELMRLLESAAQNKEGLRCVLTGSKLSGKSLALLQAMSYALLNQWVVIHIPEGQDLTNGNTEYSPIPDTEPPQFAQPIYCLKLLQSIYQANKAVLDALPLSKDTLHLKQGAPLSELVLAAKEIDVAWPTLQALWSELTLPGRPPVLLALDGLAHINRVSDYRDPAFNPVHAHELLLVRLFVDALAGDSPLPNGGAVLAATSGNNTLRHPSQELALARTEARQAGRPEPAPDAYERGYDPRVARVLESCRVLRLEGLSRDEARVLMEYWGASGMLRSVLNTRTVTEKWALGGHGIVGEMERASLMTMRM</sequence>
<evidence type="ECO:0000256" key="5">
    <source>
        <dbReference type="ARBA" id="ARBA00023128"/>
    </source>
</evidence>
<dbReference type="GO" id="GO:0005763">
    <property type="term" value="C:mitochondrial small ribosomal subunit"/>
    <property type="evidence" value="ECO:0007669"/>
    <property type="project" value="TreeGrafter"/>
</dbReference>
<reference evidence="8 9" key="1">
    <citation type="submission" date="2015-07" db="EMBL/GenBank/DDBJ databases">
        <title>The genome of the fungus Escovopsis weberi, a specialized disease agent of ant agriculture.</title>
        <authorList>
            <person name="de Man T.J."/>
            <person name="Stajich J.E."/>
            <person name="Kubicek C.P."/>
            <person name="Chenthamara K."/>
            <person name="Atanasova L."/>
            <person name="Druzhinina I.S."/>
            <person name="Birnbaum S."/>
            <person name="Barribeau S.M."/>
            <person name="Teiling C."/>
            <person name="Suen G."/>
            <person name="Currie C."/>
            <person name="Gerardo N.M."/>
        </authorList>
    </citation>
    <scope>NUCLEOTIDE SEQUENCE [LARGE SCALE GENOMIC DNA]</scope>
</reference>
<evidence type="ECO:0000313" key="8">
    <source>
        <dbReference type="EMBL" id="KOS19481.1"/>
    </source>
</evidence>
<evidence type="ECO:0000256" key="1">
    <source>
        <dbReference type="ARBA" id="ARBA00004173"/>
    </source>
</evidence>
<comment type="similarity">
    <text evidence="2">Belongs to the mitochondrion-specific ribosomal protein mS29 family.</text>
</comment>
<keyword evidence="6" id="KW-0687">Ribonucleoprotein</keyword>
<organism evidence="8 9">
    <name type="scientific">Escovopsis weberi</name>
    <dbReference type="NCBI Taxonomy" id="150374"/>
    <lineage>
        <taxon>Eukaryota</taxon>
        <taxon>Fungi</taxon>
        <taxon>Dikarya</taxon>
        <taxon>Ascomycota</taxon>
        <taxon>Pezizomycotina</taxon>
        <taxon>Sordariomycetes</taxon>
        <taxon>Hypocreomycetidae</taxon>
        <taxon>Hypocreales</taxon>
        <taxon>Hypocreaceae</taxon>
        <taxon>Escovopsis</taxon>
    </lineage>
</organism>
<keyword evidence="5" id="KW-0496">Mitochondrion</keyword>
<evidence type="ECO:0000256" key="6">
    <source>
        <dbReference type="ARBA" id="ARBA00023274"/>
    </source>
</evidence>
<dbReference type="STRING" id="150374.A0A0M8N472"/>
<dbReference type="EMBL" id="LGSR01000020">
    <property type="protein sequence ID" value="KOS19481.1"/>
    <property type="molecule type" value="Genomic_DNA"/>
</dbReference>
<dbReference type="InterPro" id="IPR019368">
    <property type="entry name" value="Ribosomal_mS29"/>
</dbReference>
<dbReference type="PANTHER" id="PTHR12810">
    <property type="entry name" value="MITOCHONDRIAL 28S RIBOSOMAL PROTEIN S29"/>
    <property type="match status" value="1"/>
</dbReference>
<evidence type="ECO:0000256" key="4">
    <source>
        <dbReference type="ARBA" id="ARBA00022980"/>
    </source>
</evidence>